<dbReference type="GO" id="GO:0005261">
    <property type="term" value="F:monoatomic cation channel activity"/>
    <property type="evidence" value="ECO:0007669"/>
    <property type="project" value="TreeGrafter"/>
</dbReference>
<dbReference type="EMBL" id="KZ345776">
    <property type="protein sequence ID" value="PIO72074.1"/>
    <property type="molecule type" value="Genomic_DNA"/>
</dbReference>
<keyword evidence="1" id="KW-0812">Transmembrane</keyword>
<feature type="transmembrane region" description="Helical" evidence="1">
    <location>
        <begin position="516"/>
        <end position="540"/>
    </location>
</feature>
<dbReference type="PANTHER" id="PTHR13800:SF41">
    <property type="entry name" value="PROTEIN CED-11"/>
    <property type="match status" value="1"/>
</dbReference>
<dbReference type="GO" id="GO:0005886">
    <property type="term" value="C:plasma membrane"/>
    <property type="evidence" value="ECO:0007669"/>
    <property type="project" value="TreeGrafter"/>
</dbReference>
<organism evidence="2 3">
    <name type="scientific">Teladorsagia circumcincta</name>
    <name type="common">Brown stomach worm</name>
    <name type="synonym">Ostertagia circumcincta</name>
    <dbReference type="NCBI Taxonomy" id="45464"/>
    <lineage>
        <taxon>Eukaryota</taxon>
        <taxon>Metazoa</taxon>
        <taxon>Ecdysozoa</taxon>
        <taxon>Nematoda</taxon>
        <taxon>Chromadorea</taxon>
        <taxon>Rhabditida</taxon>
        <taxon>Rhabditina</taxon>
        <taxon>Rhabditomorpha</taxon>
        <taxon>Strongyloidea</taxon>
        <taxon>Trichostrongylidae</taxon>
        <taxon>Teladorsagia</taxon>
    </lineage>
</organism>
<name>A0A2G9UP71_TELCI</name>
<keyword evidence="3" id="KW-1185">Reference proteome</keyword>
<dbReference type="Proteomes" id="UP000230423">
    <property type="component" value="Unassembled WGS sequence"/>
</dbReference>
<accession>A0A2G9UP71</accession>
<keyword evidence="1" id="KW-1133">Transmembrane helix</keyword>
<dbReference type="PANTHER" id="PTHR13800">
    <property type="entry name" value="TRANSIENT RECEPTOR POTENTIAL CATION CHANNEL, SUBFAMILY M, MEMBER 6"/>
    <property type="match status" value="1"/>
</dbReference>
<gene>
    <name evidence="2" type="ORF">TELCIR_06006</name>
</gene>
<sequence length="567" mass="63173">MPSIMLGSTQALPAAAKHIYSRLAANASEVDEGMPNLIVSLVSNGNQLSDKTERDVEVLHVMVNTMAVTAREEGRLMVDASLNTLLLLSRNLEPGEEAVFRANAVVRLAHPPPGASLMALGELLVYVENGIPIIVLQDSCELCVVLHSAYLLYRSAQFEHAKFVTWLEEQLDAIAIGDVATATITVVKIFATAFGDTQLIEFLDSDELPTLPSRIIELCLQCHSGSTEARQLLQLATHINEPSILNGMDLEELLDDEMVTMILCETVAVADRVAFLAAILERKPHISISSEMLLKMARSSSDQHFFTTVVLCQCMGYSTFPEELDDKFVHDLNRLLRRLSFGVDDLIPPATLNGDFMQHRDPADSIRILASHDWFFYEESLLKLADSLSNSAVALVSKVHKVSPNKAYRLLCQPLEGFHGATLSQLAFQPYLFFRFVGGYAFEPTASHHSCMAVTRNRRQQHFSTWTGNRNAFEPYQPIGLKESDTCKKAFLGSPTSYCNYVGEYGNTSCPSQSTAGYLVVLEYFVLLKLILWPILFAFFAKTAKSVDEEADKIWKYQMYSLVTEFR</sequence>
<keyword evidence="1" id="KW-0472">Membrane</keyword>
<evidence type="ECO:0000256" key="1">
    <source>
        <dbReference type="SAM" id="Phobius"/>
    </source>
</evidence>
<reference evidence="2 3" key="1">
    <citation type="submission" date="2015-09" db="EMBL/GenBank/DDBJ databases">
        <title>Draft genome of the parasitic nematode Teladorsagia circumcincta isolate WARC Sus (inbred).</title>
        <authorList>
            <person name="Mitreva M."/>
        </authorList>
    </citation>
    <scope>NUCLEOTIDE SEQUENCE [LARGE SCALE GENOMIC DNA]</scope>
    <source>
        <strain evidence="2 3">S</strain>
    </source>
</reference>
<dbReference type="GO" id="GO:0030001">
    <property type="term" value="P:metal ion transport"/>
    <property type="evidence" value="ECO:0007669"/>
    <property type="project" value="TreeGrafter"/>
</dbReference>
<evidence type="ECO:0000313" key="3">
    <source>
        <dbReference type="Proteomes" id="UP000230423"/>
    </source>
</evidence>
<proteinExistence type="predicted"/>
<protein>
    <submittedName>
        <fullName evidence="2">Uncharacterized protein</fullName>
    </submittedName>
</protein>
<dbReference type="OrthoDB" id="5864198at2759"/>
<evidence type="ECO:0000313" key="2">
    <source>
        <dbReference type="EMBL" id="PIO72074.1"/>
    </source>
</evidence>
<dbReference type="InterPro" id="IPR050927">
    <property type="entry name" value="TRPM"/>
</dbReference>
<dbReference type="AlphaFoldDB" id="A0A2G9UP71"/>